<evidence type="ECO:0000256" key="10">
    <source>
        <dbReference type="PROSITE-ProRule" id="PRU00282"/>
    </source>
</evidence>
<dbReference type="PANTHER" id="PTHR45928">
    <property type="entry name" value="RE38146P"/>
    <property type="match status" value="1"/>
</dbReference>
<dbReference type="GO" id="GO:0005743">
    <property type="term" value="C:mitochondrial inner membrane"/>
    <property type="evidence" value="ECO:0007669"/>
    <property type="project" value="UniProtKB-SubCell"/>
</dbReference>
<feature type="non-terminal residue" evidence="12">
    <location>
        <position position="1"/>
    </location>
</feature>
<evidence type="ECO:0000256" key="3">
    <source>
        <dbReference type="ARBA" id="ARBA00022448"/>
    </source>
</evidence>
<dbReference type="PANTHER" id="PTHR45928:SF1">
    <property type="entry name" value="RE38146P"/>
    <property type="match status" value="1"/>
</dbReference>
<keyword evidence="8" id="KW-0496">Mitochondrion</keyword>
<evidence type="ECO:0000256" key="5">
    <source>
        <dbReference type="ARBA" id="ARBA00022737"/>
    </source>
</evidence>
<keyword evidence="5" id="KW-0677">Repeat</keyword>
<evidence type="ECO:0000256" key="11">
    <source>
        <dbReference type="RuleBase" id="RU000488"/>
    </source>
</evidence>
<evidence type="ECO:0000313" key="12">
    <source>
        <dbReference type="EMBL" id="KAJ3200184.1"/>
    </source>
</evidence>
<evidence type="ECO:0000256" key="4">
    <source>
        <dbReference type="ARBA" id="ARBA00022692"/>
    </source>
</evidence>
<dbReference type="Pfam" id="PF00153">
    <property type="entry name" value="Mito_carr"/>
    <property type="match status" value="1"/>
</dbReference>
<dbReference type="SUPFAM" id="SSF103506">
    <property type="entry name" value="Mitochondrial carrier"/>
    <property type="match status" value="1"/>
</dbReference>
<evidence type="ECO:0000313" key="13">
    <source>
        <dbReference type="Proteomes" id="UP001211065"/>
    </source>
</evidence>
<evidence type="ECO:0000256" key="1">
    <source>
        <dbReference type="ARBA" id="ARBA00004448"/>
    </source>
</evidence>
<evidence type="ECO:0000256" key="8">
    <source>
        <dbReference type="ARBA" id="ARBA00023128"/>
    </source>
</evidence>
<dbReference type="InterPro" id="IPR023395">
    <property type="entry name" value="MCP_dom_sf"/>
</dbReference>
<dbReference type="AlphaFoldDB" id="A0AAD5TSR6"/>
<sequence>VIKTRLQLQGELQLHQRELIYKNPFSSFSSIYKKEGLRGIQKGLGPAYIYQILLNGTR</sequence>
<dbReference type="PROSITE" id="PS50920">
    <property type="entry name" value="SOLCAR"/>
    <property type="match status" value="1"/>
</dbReference>
<evidence type="ECO:0000256" key="6">
    <source>
        <dbReference type="ARBA" id="ARBA00022792"/>
    </source>
</evidence>
<reference evidence="12" key="1">
    <citation type="submission" date="2020-05" db="EMBL/GenBank/DDBJ databases">
        <title>Phylogenomic resolution of chytrid fungi.</title>
        <authorList>
            <person name="Stajich J.E."/>
            <person name="Amses K."/>
            <person name="Simmons R."/>
            <person name="Seto K."/>
            <person name="Myers J."/>
            <person name="Bonds A."/>
            <person name="Quandt C.A."/>
            <person name="Barry K."/>
            <person name="Liu P."/>
            <person name="Grigoriev I."/>
            <person name="Longcore J.E."/>
            <person name="James T.Y."/>
        </authorList>
    </citation>
    <scope>NUCLEOTIDE SEQUENCE</scope>
    <source>
        <strain evidence="12">JEL0476</strain>
    </source>
</reference>
<dbReference type="InterPro" id="IPR018108">
    <property type="entry name" value="MCP_transmembrane"/>
</dbReference>
<accession>A0AAD5TSR6</accession>
<dbReference type="InterPro" id="IPR051508">
    <property type="entry name" value="Mito_Carrier_Antiporter"/>
</dbReference>
<feature type="non-terminal residue" evidence="12">
    <location>
        <position position="58"/>
    </location>
</feature>
<name>A0AAD5TSR6_9FUNG</name>
<dbReference type="Gene3D" id="1.50.40.10">
    <property type="entry name" value="Mitochondrial carrier domain"/>
    <property type="match status" value="1"/>
</dbReference>
<keyword evidence="7" id="KW-1133">Transmembrane helix</keyword>
<evidence type="ECO:0000256" key="2">
    <source>
        <dbReference type="ARBA" id="ARBA00006375"/>
    </source>
</evidence>
<comment type="subcellular location">
    <subcellularLocation>
        <location evidence="1">Mitochondrion inner membrane</location>
        <topology evidence="1">Multi-pass membrane protein</topology>
    </subcellularLocation>
</comment>
<keyword evidence="6" id="KW-0999">Mitochondrion inner membrane</keyword>
<comment type="similarity">
    <text evidence="2 11">Belongs to the mitochondrial carrier (TC 2.A.29) family.</text>
</comment>
<evidence type="ECO:0000256" key="9">
    <source>
        <dbReference type="ARBA" id="ARBA00023136"/>
    </source>
</evidence>
<proteinExistence type="inferred from homology"/>
<keyword evidence="9 10" id="KW-0472">Membrane</keyword>
<gene>
    <name evidence="12" type="primary">OAC1</name>
    <name evidence="12" type="ORF">HK099_002785</name>
</gene>
<keyword evidence="4 10" id="KW-0812">Transmembrane</keyword>
<feature type="repeat" description="Solcar" evidence="10">
    <location>
        <begin position="1"/>
        <end position="58"/>
    </location>
</feature>
<dbReference type="Proteomes" id="UP001211065">
    <property type="component" value="Unassembled WGS sequence"/>
</dbReference>
<dbReference type="EMBL" id="JADGJW010001955">
    <property type="protein sequence ID" value="KAJ3200184.1"/>
    <property type="molecule type" value="Genomic_DNA"/>
</dbReference>
<keyword evidence="3 11" id="KW-0813">Transport</keyword>
<evidence type="ECO:0000256" key="7">
    <source>
        <dbReference type="ARBA" id="ARBA00022989"/>
    </source>
</evidence>
<organism evidence="12 13">
    <name type="scientific">Clydaea vesicula</name>
    <dbReference type="NCBI Taxonomy" id="447962"/>
    <lineage>
        <taxon>Eukaryota</taxon>
        <taxon>Fungi</taxon>
        <taxon>Fungi incertae sedis</taxon>
        <taxon>Chytridiomycota</taxon>
        <taxon>Chytridiomycota incertae sedis</taxon>
        <taxon>Chytridiomycetes</taxon>
        <taxon>Lobulomycetales</taxon>
        <taxon>Lobulomycetaceae</taxon>
        <taxon>Clydaea</taxon>
    </lineage>
</organism>
<keyword evidence="13" id="KW-1185">Reference proteome</keyword>
<protein>
    <submittedName>
        <fullName evidence="12">Mitochondrial oxaloacetate carrier protein</fullName>
    </submittedName>
</protein>
<comment type="caution">
    <text evidence="12">The sequence shown here is derived from an EMBL/GenBank/DDBJ whole genome shotgun (WGS) entry which is preliminary data.</text>
</comment>